<dbReference type="Gene3D" id="3.90.70.80">
    <property type="match status" value="1"/>
</dbReference>
<dbReference type="PANTHER" id="PTHR12419:SF10">
    <property type="entry name" value="DEUBIQUITINASE OTUD6B"/>
    <property type="match status" value="1"/>
</dbReference>
<dbReference type="GO" id="GO:0004843">
    <property type="term" value="F:cysteine-type deubiquitinase activity"/>
    <property type="evidence" value="ECO:0007669"/>
    <property type="project" value="TreeGrafter"/>
</dbReference>
<evidence type="ECO:0000259" key="3">
    <source>
        <dbReference type="PROSITE" id="PS50802"/>
    </source>
</evidence>
<keyword evidence="1" id="KW-0378">Hydrolase</keyword>
<dbReference type="GO" id="GO:0016579">
    <property type="term" value="P:protein deubiquitination"/>
    <property type="evidence" value="ECO:0007669"/>
    <property type="project" value="TreeGrafter"/>
</dbReference>
<feature type="region of interest" description="Disordered" evidence="2">
    <location>
        <begin position="293"/>
        <end position="314"/>
    </location>
</feature>
<proteinExistence type="predicted"/>
<evidence type="ECO:0000256" key="1">
    <source>
        <dbReference type="ARBA" id="ARBA00022801"/>
    </source>
</evidence>
<dbReference type="InterPro" id="IPR038765">
    <property type="entry name" value="Papain-like_cys_pep_sf"/>
</dbReference>
<dbReference type="SUPFAM" id="SSF54001">
    <property type="entry name" value="Cysteine proteinases"/>
    <property type="match status" value="1"/>
</dbReference>
<protein>
    <submittedName>
        <fullName evidence="4">OTU domain-containing protein 6B</fullName>
    </submittedName>
</protein>
<reference evidence="4" key="1">
    <citation type="journal article" date="2014" name="PLoS ONE">
        <title>Transcriptome-Based Identification of ABC Transporters in the Western Tarnished Plant Bug Lygus hesperus.</title>
        <authorList>
            <person name="Hull J.J."/>
            <person name="Chaney K."/>
            <person name="Geib S.M."/>
            <person name="Fabrick J.A."/>
            <person name="Brent C.S."/>
            <person name="Walsh D."/>
            <person name="Lavine L.C."/>
        </authorList>
    </citation>
    <scope>NUCLEOTIDE SEQUENCE</scope>
</reference>
<evidence type="ECO:0000313" key="6">
    <source>
        <dbReference type="EMBL" id="JAQ10218.1"/>
    </source>
</evidence>
<dbReference type="PANTHER" id="PTHR12419">
    <property type="entry name" value="OTU DOMAIN CONTAINING PROTEIN"/>
    <property type="match status" value="1"/>
</dbReference>
<dbReference type="AlphaFoldDB" id="A0A0A9X8U4"/>
<evidence type="ECO:0000313" key="5">
    <source>
        <dbReference type="EMBL" id="JAG59018.1"/>
    </source>
</evidence>
<dbReference type="InterPro" id="IPR049772">
    <property type="entry name" value="OTU_OTUD6"/>
</dbReference>
<dbReference type="InterPro" id="IPR050704">
    <property type="entry name" value="Peptidase_C85-like"/>
</dbReference>
<evidence type="ECO:0000256" key="2">
    <source>
        <dbReference type="SAM" id="MobiDB-lite"/>
    </source>
</evidence>
<name>A0A0A9X8U4_LYGHE</name>
<accession>A0A0A9X8U4</accession>
<reference evidence="4" key="2">
    <citation type="submission" date="2014-07" db="EMBL/GenBank/DDBJ databases">
        <authorList>
            <person name="Hull J."/>
        </authorList>
    </citation>
    <scope>NUCLEOTIDE SEQUENCE</scope>
</reference>
<dbReference type="EMBL" id="GDHC01005084">
    <property type="protein sequence ID" value="JAQ13545.1"/>
    <property type="molecule type" value="Transcribed_RNA"/>
</dbReference>
<dbReference type="EMBL" id="GBRD01006803">
    <property type="protein sequence ID" value="JAG59018.1"/>
    <property type="molecule type" value="Transcribed_RNA"/>
</dbReference>
<dbReference type="EMBL" id="GBHO01027553">
    <property type="protein sequence ID" value="JAG16051.1"/>
    <property type="molecule type" value="Transcribed_RNA"/>
</dbReference>
<organism evidence="4">
    <name type="scientific">Lygus hesperus</name>
    <name type="common">Western plant bug</name>
    <dbReference type="NCBI Taxonomy" id="30085"/>
    <lineage>
        <taxon>Eukaryota</taxon>
        <taxon>Metazoa</taxon>
        <taxon>Ecdysozoa</taxon>
        <taxon>Arthropoda</taxon>
        <taxon>Hexapoda</taxon>
        <taxon>Insecta</taxon>
        <taxon>Pterygota</taxon>
        <taxon>Neoptera</taxon>
        <taxon>Paraneoptera</taxon>
        <taxon>Hemiptera</taxon>
        <taxon>Heteroptera</taxon>
        <taxon>Panheteroptera</taxon>
        <taxon>Cimicomorpha</taxon>
        <taxon>Miridae</taxon>
        <taxon>Mirini</taxon>
        <taxon>Lygus</taxon>
    </lineage>
</organism>
<sequence>MEEENPSEDIVQRHKREKKELQAKIQSLKKTATKGDKKKKKEVQEEINKLEADIENRHATELSNLNGVDGEASNGDKEVEDLTESVGGLAFDRDSGDEEVPGLKQHRITKAQRRREKKAMQTKERELRIIEQESENVYGVRNVELETIKKILKERDLMIHDIPSDGNCLYFAVDHQLESVRGCRMGVVELRHKTGSILKDNPNEYLPFLSHPDTGEMFTEPQYFDYCDQVISTTAWGGQVELRALSEALKCGIEVIQAEGPSILVGEAYCKGGEPRLVLTYHRNMYSLGEHYNSVEKYRDPPEGDDQQSPAESV</sequence>
<reference evidence="5" key="3">
    <citation type="submission" date="2014-09" db="EMBL/GenBank/DDBJ databases">
        <authorList>
            <person name="Magalhaes I.L.F."/>
            <person name="Oliveira U."/>
            <person name="Santos F.R."/>
            <person name="Vidigal T.H.D.A."/>
            <person name="Brescovit A.D."/>
            <person name="Santos A.J."/>
        </authorList>
    </citation>
    <scope>NUCLEOTIDE SEQUENCE</scope>
</reference>
<evidence type="ECO:0000313" key="4">
    <source>
        <dbReference type="EMBL" id="JAG16051.1"/>
    </source>
</evidence>
<evidence type="ECO:0000313" key="7">
    <source>
        <dbReference type="EMBL" id="JAQ13545.1"/>
    </source>
</evidence>
<reference evidence="6" key="4">
    <citation type="journal article" date="2016" name="Gigascience">
        <title>De novo construction of an expanded transcriptome assembly for the western tarnished plant bug, Lygus hesperus.</title>
        <authorList>
            <person name="Tassone E.E."/>
            <person name="Geib S.M."/>
            <person name="Hall B."/>
            <person name="Fabrick J.A."/>
            <person name="Brent C.S."/>
            <person name="Hull J.J."/>
        </authorList>
    </citation>
    <scope>NUCLEOTIDE SEQUENCE</scope>
</reference>
<feature type="compositionally biased region" description="Basic and acidic residues" evidence="2">
    <location>
        <begin position="293"/>
        <end position="302"/>
    </location>
</feature>
<gene>
    <name evidence="4" type="primary">otud6b_0</name>
    <name evidence="7" type="synonym">otud6b_3</name>
    <name evidence="4" type="ORF">CM83_25904</name>
    <name evidence="7" type="ORF">g.51989</name>
    <name evidence="6" type="ORF">g.51990</name>
</gene>
<dbReference type="CDD" id="cd22761">
    <property type="entry name" value="OTU_OTUD6"/>
    <property type="match status" value="1"/>
</dbReference>
<feature type="region of interest" description="Disordered" evidence="2">
    <location>
        <begin position="1"/>
        <end position="44"/>
    </location>
</feature>
<dbReference type="PROSITE" id="PS50802">
    <property type="entry name" value="OTU"/>
    <property type="match status" value="1"/>
</dbReference>
<feature type="domain" description="OTU" evidence="3">
    <location>
        <begin position="157"/>
        <end position="298"/>
    </location>
</feature>
<dbReference type="Pfam" id="PF02338">
    <property type="entry name" value="OTU"/>
    <property type="match status" value="1"/>
</dbReference>
<dbReference type="EMBL" id="GDHC01008411">
    <property type="protein sequence ID" value="JAQ10218.1"/>
    <property type="molecule type" value="Transcribed_RNA"/>
</dbReference>
<dbReference type="InterPro" id="IPR003323">
    <property type="entry name" value="OTU_dom"/>
</dbReference>